<dbReference type="FunFam" id="3.30.200.20:FF:000357">
    <property type="entry name" value="serine/threonine-protein kinase-like protein CCR1"/>
    <property type="match status" value="1"/>
</dbReference>
<dbReference type="InterPro" id="IPR001368">
    <property type="entry name" value="TNFR/NGFR_Cys_rich_reg"/>
</dbReference>
<keyword evidence="4" id="KW-0808">Transferase</keyword>
<keyword evidence="11" id="KW-0472">Membrane</keyword>
<dbReference type="InterPro" id="IPR000719">
    <property type="entry name" value="Prot_kinase_dom"/>
</dbReference>
<keyword evidence="7 18" id="KW-0547">Nucleotide-binding</keyword>
<dbReference type="GO" id="GO:0016020">
    <property type="term" value="C:membrane"/>
    <property type="evidence" value="ECO:0007669"/>
    <property type="project" value="UniProtKB-SubCell"/>
</dbReference>
<evidence type="ECO:0000313" key="22">
    <source>
        <dbReference type="Proteomes" id="UP000834106"/>
    </source>
</evidence>
<dbReference type="PANTHER" id="PTHR47460:SF1">
    <property type="entry name" value="SERINE_THREONINE-PROTEIN KINASE-LIKE PROTEIN ACR4"/>
    <property type="match status" value="1"/>
</dbReference>
<dbReference type="InterPro" id="IPR011009">
    <property type="entry name" value="Kinase-like_dom_sf"/>
</dbReference>
<dbReference type="InterPro" id="IPR001245">
    <property type="entry name" value="Ser-Thr/Tyr_kinase_cat_dom"/>
</dbReference>
<evidence type="ECO:0000256" key="3">
    <source>
        <dbReference type="ARBA" id="ARBA00022527"/>
    </source>
</evidence>
<sequence>MDSISASFGDYGQFCAIDASGKQAVICWDTKNGDSTNPNSLRYSNNLPPMAALSGGEGFLCGILANTSQAFCWDSKDPSSSSDLVLPVLQFNAYSHIAAGKDHVCAVRGYYYSENDFGSVDCWDIIRTSNNSLSSKQSVRFYGQYISSLVFEKIVSGDGFSCGVVRDGGLLCWGPNSGSLGVSGTSDNYVVLTSGIDSICGVSEISGEIKCWGRNDSFVDPPVGIRFISMAAGAQHFCGIREDNHAIECWGNFNASRIPKGSGFLAIASSDYLTCGIREGDLVLDCWFASVSSPADYDPPLQLCSPGLCTPGTCDEGMFAFNASLLNEPELTSLCSRKDLKICFPCGSNCSEGFFPSSSCTENADRICTPCSLCQNNSCWDICRLHSSFDVQQKHWHRLRQLLIIVVSCVSGFLLILIGWCLVPHAVAPENEERKNRKFASCIRKPEHEIDANADQHPPASVAPYSEVAQVFRLSELKDATNGFKEFNELGRGSYGFVYRAVLPDGRQVAVKRANAATIIHTNSRDFEMELEVLCNLRHSNIVNLLGYCAEMGERLLVYEFMSHGTLHDHLHGGLSPLNWNLRLKIAMQSAKGLEYLHKEAVHPIVHRDVRSSKVLLDADWGARIADFGLLTPQERGLNADMSTDVYNFGIVLLEILSGRKAYDADCTPQNVVDWAVPLIRQGRAAAIIDRYIVLPRNVEPLLKLADIAELALKEDPKERATISELVLLLDQLVKDGLIL</sequence>
<dbReference type="GO" id="GO:0005524">
    <property type="term" value="F:ATP binding"/>
    <property type="evidence" value="ECO:0007669"/>
    <property type="project" value="UniProtKB-UniRule"/>
</dbReference>
<dbReference type="PANTHER" id="PTHR47460">
    <property type="entry name" value="SERINE/THREONINE-PROTEIN KINASE-LIKE PROTEIN ACR4"/>
    <property type="match status" value="1"/>
</dbReference>
<evidence type="ECO:0000256" key="8">
    <source>
        <dbReference type="ARBA" id="ARBA00022777"/>
    </source>
</evidence>
<dbReference type="FunFam" id="1.10.510.10:FF:000940">
    <property type="entry name" value="Serine/threonine-protein kinase-like protein CCR1"/>
    <property type="match status" value="1"/>
</dbReference>
<accession>A0AAD2A2I6</accession>
<evidence type="ECO:0000256" key="6">
    <source>
        <dbReference type="ARBA" id="ARBA00022729"/>
    </source>
</evidence>
<dbReference type="Pfam" id="PF07714">
    <property type="entry name" value="PK_Tyr_Ser-Thr"/>
    <property type="match status" value="1"/>
</dbReference>
<evidence type="ECO:0000256" key="1">
    <source>
        <dbReference type="ARBA" id="ARBA00004479"/>
    </source>
</evidence>
<keyword evidence="5" id="KW-0812">Transmembrane</keyword>
<keyword evidence="3" id="KW-0723">Serine/threonine-protein kinase</keyword>
<keyword evidence="22" id="KW-1185">Reference proteome</keyword>
<dbReference type="EMBL" id="OU503052">
    <property type="protein sequence ID" value="CAI9780168.1"/>
    <property type="molecule type" value="Genomic_DNA"/>
</dbReference>
<evidence type="ECO:0000256" key="5">
    <source>
        <dbReference type="ARBA" id="ARBA00022692"/>
    </source>
</evidence>
<keyword evidence="13" id="KW-0675">Receptor</keyword>
<feature type="domain" description="Protein kinase" evidence="19">
    <location>
        <begin position="484"/>
        <end position="734"/>
    </location>
</feature>
<dbReference type="InterPro" id="IPR017441">
    <property type="entry name" value="Protein_kinase_ATP_BS"/>
</dbReference>
<evidence type="ECO:0000259" key="20">
    <source>
        <dbReference type="PROSITE" id="PS50050"/>
    </source>
</evidence>
<dbReference type="GO" id="GO:0004674">
    <property type="term" value="F:protein serine/threonine kinase activity"/>
    <property type="evidence" value="ECO:0007669"/>
    <property type="project" value="UniProtKB-KW"/>
</dbReference>
<protein>
    <recommendedName>
        <fullName evidence="2">non-specific serine/threonine protein kinase</fullName>
        <ecNumber evidence="2">2.7.11.1</ecNumber>
    </recommendedName>
</protein>
<evidence type="ECO:0000256" key="14">
    <source>
        <dbReference type="ARBA" id="ARBA00023180"/>
    </source>
</evidence>
<comment type="subcellular location">
    <subcellularLocation>
        <location evidence="1">Membrane</location>
        <topology evidence="1">Single-pass type I membrane protein</topology>
    </subcellularLocation>
</comment>
<dbReference type="GO" id="GO:0042803">
    <property type="term" value="F:protein homodimerization activity"/>
    <property type="evidence" value="ECO:0007669"/>
    <property type="project" value="UniProtKB-ARBA"/>
</dbReference>
<evidence type="ECO:0000256" key="16">
    <source>
        <dbReference type="ARBA" id="ARBA00048679"/>
    </source>
</evidence>
<feature type="repeat" description="TNFR-Cys" evidence="17">
    <location>
        <begin position="313"/>
        <end position="368"/>
    </location>
</feature>
<keyword evidence="8" id="KW-0418">Kinase</keyword>
<dbReference type="PROSITE" id="PS00107">
    <property type="entry name" value="PROTEIN_KINASE_ATP"/>
    <property type="match status" value="1"/>
</dbReference>
<evidence type="ECO:0000256" key="2">
    <source>
        <dbReference type="ARBA" id="ARBA00012513"/>
    </source>
</evidence>
<evidence type="ECO:0000256" key="9">
    <source>
        <dbReference type="ARBA" id="ARBA00022840"/>
    </source>
</evidence>
<dbReference type="Gene3D" id="3.30.200.20">
    <property type="entry name" value="Phosphorylase Kinase, domain 1"/>
    <property type="match status" value="1"/>
</dbReference>
<keyword evidence="14" id="KW-0325">Glycoprotein</keyword>
<dbReference type="Gene3D" id="2.130.10.30">
    <property type="entry name" value="Regulator of chromosome condensation 1/beta-lactamase-inhibitor protein II"/>
    <property type="match status" value="2"/>
</dbReference>
<evidence type="ECO:0000256" key="15">
    <source>
        <dbReference type="ARBA" id="ARBA00047899"/>
    </source>
</evidence>
<keyword evidence="10" id="KW-1133">Transmembrane helix</keyword>
<name>A0AAD2A2I6_9LAMI</name>
<organism evidence="21 22">
    <name type="scientific">Fraxinus pennsylvanica</name>
    <dbReference type="NCBI Taxonomy" id="56036"/>
    <lineage>
        <taxon>Eukaryota</taxon>
        <taxon>Viridiplantae</taxon>
        <taxon>Streptophyta</taxon>
        <taxon>Embryophyta</taxon>
        <taxon>Tracheophyta</taxon>
        <taxon>Spermatophyta</taxon>
        <taxon>Magnoliopsida</taxon>
        <taxon>eudicotyledons</taxon>
        <taxon>Gunneridae</taxon>
        <taxon>Pentapetalae</taxon>
        <taxon>asterids</taxon>
        <taxon>lamiids</taxon>
        <taxon>Lamiales</taxon>
        <taxon>Oleaceae</taxon>
        <taxon>Oleeae</taxon>
        <taxon>Fraxinus</taxon>
    </lineage>
</organism>
<comment type="catalytic activity">
    <reaction evidence="16">
        <text>L-seryl-[protein] + ATP = O-phospho-L-seryl-[protein] + ADP + H(+)</text>
        <dbReference type="Rhea" id="RHEA:17989"/>
        <dbReference type="Rhea" id="RHEA-COMP:9863"/>
        <dbReference type="Rhea" id="RHEA-COMP:11604"/>
        <dbReference type="ChEBI" id="CHEBI:15378"/>
        <dbReference type="ChEBI" id="CHEBI:29999"/>
        <dbReference type="ChEBI" id="CHEBI:30616"/>
        <dbReference type="ChEBI" id="CHEBI:83421"/>
        <dbReference type="ChEBI" id="CHEBI:456216"/>
        <dbReference type="EC" id="2.7.11.1"/>
    </reaction>
</comment>
<proteinExistence type="predicted"/>
<evidence type="ECO:0000256" key="13">
    <source>
        <dbReference type="ARBA" id="ARBA00023170"/>
    </source>
</evidence>
<dbReference type="AlphaFoldDB" id="A0AAD2A2I6"/>
<feature type="domain" description="TNFR-Cys" evidence="20">
    <location>
        <begin position="313"/>
        <end position="368"/>
    </location>
</feature>
<reference evidence="21" key="1">
    <citation type="submission" date="2023-05" db="EMBL/GenBank/DDBJ databases">
        <authorList>
            <person name="Huff M."/>
        </authorList>
    </citation>
    <scope>NUCLEOTIDE SEQUENCE</scope>
</reference>
<evidence type="ECO:0000256" key="4">
    <source>
        <dbReference type="ARBA" id="ARBA00022679"/>
    </source>
</evidence>
<comment type="caution">
    <text evidence="17">Lacks conserved residue(s) required for the propagation of feature annotation.</text>
</comment>
<keyword evidence="9 18" id="KW-0067">ATP-binding</keyword>
<keyword evidence="12 17" id="KW-1015">Disulfide bond</keyword>
<dbReference type="PROSITE" id="PS50011">
    <property type="entry name" value="PROTEIN_KINASE_DOM"/>
    <property type="match status" value="1"/>
</dbReference>
<evidence type="ECO:0000256" key="7">
    <source>
        <dbReference type="ARBA" id="ARBA00022741"/>
    </source>
</evidence>
<evidence type="ECO:0000256" key="18">
    <source>
        <dbReference type="PROSITE-ProRule" id="PRU10141"/>
    </source>
</evidence>
<evidence type="ECO:0000313" key="21">
    <source>
        <dbReference type="EMBL" id="CAI9780168.1"/>
    </source>
</evidence>
<dbReference type="PROSITE" id="PS50050">
    <property type="entry name" value="TNFR_NGFR_2"/>
    <property type="match status" value="1"/>
</dbReference>
<dbReference type="InterPro" id="IPR009091">
    <property type="entry name" value="RCC1/BLIP-II"/>
</dbReference>
<gene>
    <name evidence="21" type="ORF">FPE_LOCUS27598</name>
</gene>
<evidence type="ECO:0000256" key="11">
    <source>
        <dbReference type="ARBA" id="ARBA00023136"/>
    </source>
</evidence>
<dbReference type="EC" id="2.7.11.1" evidence="2"/>
<evidence type="ECO:0000259" key="19">
    <source>
        <dbReference type="PROSITE" id="PS50011"/>
    </source>
</evidence>
<dbReference type="Proteomes" id="UP000834106">
    <property type="component" value="Chromosome 17"/>
</dbReference>
<feature type="binding site" evidence="18">
    <location>
        <position position="512"/>
    </location>
    <ligand>
        <name>ATP</name>
        <dbReference type="ChEBI" id="CHEBI:30616"/>
    </ligand>
</feature>
<feature type="disulfide bond" evidence="17">
    <location>
        <begin position="350"/>
        <end position="368"/>
    </location>
</feature>
<dbReference type="SUPFAM" id="SSF50985">
    <property type="entry name" value="RCC1/BLIP-II"/>
    <property type="match status" value="1"/>
</dbReference>
<dbReference type="Gene3D" id="1.10.510.10">
    <property type="entry name" value="Transferase(Phosphotransferase) domain 1"/>
    <property type="match status" value="1"/>
</dbReference>
<evidence type="ECO:0000256" key="17">
    <source>
        <dbReference type="PROSITE-ProRule" id="PRU00206"/>
    </source>
</evidence>
<evidence type="ECO:0000256" key="10">
    <source>
        <dbReference type="ARBA" id="ARBA00022989"/>
    </source>
</evidence>
<evidence type="ECO:0000256" key="12">
    <source>
        <dbReference type="ARBA" id="ARBA00023157"/>
    </source>
</evidence>
<dbReference type="SUPFAM" id="SSF56112">
    <property type="entry name" value="Protein kinase-like (PK-like)"/>
    <property type="match status" value="1"/>
</dbReference>
<keyword evidence="6" id="KW-0732">Signal</keyword>
<comment type="catalytic activity">
    <reaction evidence="15">
        <text>L-threonyl-[protein] + ATP = O-phospho-L-threonyl-[protein] + ADP + H(+)</text>
        <dbReference type="Rhea" id="RHEA:46608"/>
        <dbReference type="Rhea" id="RHEA-COMP:11060"/>
        <dbReference type="Rhea" id="RHEA-COMP:11605"/>
        <dbReference type="ChEBI" id="CHEBI:15378"/>
        <dbReference type="ChEBI" id="CHEBI:30013"/>
        <dbReference type="ChEBI" id="CHEBI:30616"/>
        <dbReference type="ChEBI" id="CHEBI:61977"/>
        <dbReference type="ChEBI" id="CHEBI:456216"/>
        <dbReference type="EC" id="2.7.11.1"/>
    </reaction>
</comment>